<keyword evidence="1" id="KW-1133">Transmembrane helix</keyword>
<evidence type="ECO:0000313" key="3">
    <source>
        <dbReference type="Proteomes" id="UP000178646"/>
    </source>
</evidence>
<comment type="caution">
    <text evidence="2">The sequence shown here is derived from an EMBL/GenBank/DDBJ whole genome shotgun (WGS) entry which is preliminary data.</text>
</comment>
<accession>A0A1G2PT19</accession>
<sequence length="189" mass="21297">MQTYTHALAGTAAGISFFPDNHFAQAACVVGSIAPDVISALQLFTDKLQRRKAFSEETKRRIFLRSISHSFWLLLAVVIAGVLTGNDIVIAFCAGAGSHLVIDMLTHKGEEYQPTDQKFFWPLNANLPGVWEYRYGHGQGIFRPKPFELVVCLLFIFYIGYCVYSHLAVYLARCVFYLTRKYCEIKISG</sequence>
<evidence type="ECO:0000313" key="2">
    <source>
        <dbReference type="EMBL" id="OHA51478.1"/>
    </source>
</evidence>
<keyword evidence="1" id="KW-0472">Membrane</keyword>
<dbReference type="EMBL" id="MHSU01000003">
    <property type="protein sequence ID" value="OHA51478.1"/>
    <property type="molecule type" value="Genomic_DNA"/>
</dbReference>
<organism evidence="2 3">
    <name type="scientific">Candidatus Terrybacteria bacterium RIFCSPHIGHO2_02_41_19</name>
    <dbReference type="NCBI Taxonomy" id="1802364"/>
    <lineage>
        <taxon>Bacteria</taxon>
        <taxon>Candidatus Terryibacteriota</taxon>
    </lineage>
</organism>
<protein>
    <recommendedName>
        <fullName evidence="4">Metal-dependent hydrolase</fullName>
    </recommendedName>
</protein>
<dbReference type="Pfam" id="PF04307">
    <property type="entry name" value="YdjM"/>
    <property type="match status" value="1"/>
</dbReference>
<feature type="transmembrane region" description="Helical" evidence="1">
    <location>
        <begin position="62"/>
        <end position="82"/>
    </location>
</feature>
<name>A0A1G2PT19_9BACT</name>
<dbReference type="InterPro" id="IPR007404">
    <property type="entry name" value="YdjM-like"/>
</dbReference>
<keyword evidence="1" id="KW-0812">Transmembrane</keyword>
<reference evidence="2 3" key="1">
    <citation type="journal article" date="2016" name="Nat. Commun.">
        <title>Thousands of microbial genomes shed light on interconnected biogeochemical processes in an aquifer system.</title>
        <authorList>
            <person name="Anantharaman K."/>
            <person name="Brown C.T."/>
            <person name="Hug L.A."/>
            <person name="Sharon I."/>
            <person name="Castelle C.J."/>
            <person name="Probst A.J."/>
            <person name="Thomas B.C."/>
            <person name="Singh A."/>
            <person name="Wilkins M.J."/>
            <person name="Karaoz U."/>
            <person name="Brodie E.L."/>
            <person name="Williams K.H."/>
            <person name="Hubbard S.S."/>
            <person name="Banfield J.F."/>
        </authorList>
    </citation>
    <scope>NUCLEOTIDE SEQUENCE [LARGE SCALE GENOMIC DNA]</scope>
</reference>
<evidence type="ECO:0000256" key="1">
    <source>
        <dbReference type="SAM" id="Phobius"/>
    </source>
</evidence>
<feature type="transmembrane region" description="Helical" evidence="1">
    <location>
        <begin position="149"/>
        <end position="172"/>
    </location>
</feature>
<gene>
    <name evidence="2" type="ORF">A2W59_01260</name>
</gene>
<evidence type="ECO:0008006" key="4">
    <source>
        <dbReference type="Google" id="ProtNLM"/>
    </source>
</evidence>
<dbReference type="AlphaFoldDB" id="A0A1G2PT19"/>
<dbReference type="Proteomes" id="UP000178646">
    <property type="component" value="Unassembled WGS sequence"/>
</dbReference>
<proteinExistence type="predicted"/>